<dbReference type="InterPro" id="IPR012907">
    <property type="entry name" value="Peptidase_S11_C"/>
</dbReference>
<comment type="similarity">
    <text evidence="3 13">Belongs to the peptidase S11 family.</text>
</comment>
<keyword evidence="5 15" id="KW-0121">Carboxypeptidase</keyword>
<dbReference type="InterPro" id="IPR001967">
    <property type="entry name" value="Peptidase_S11_N"/>
</dbReference>
<dbReference type="InterPro" id="IPR018044">
    <property type="entry name" value="Peptidase_S11"/>
</dbReference>
<evidence type="ECO:0000256" key="13">
    <source>
        <dbReference type="RuleBase" id="RU004016"/>
    </source>
</evidence>
<sequence length="405" mass="43473">MSMVWSFPSLPWRVVAVLQALVLVCLLVGGTAGRAAAQGFQTDLPRALLIDVGTGTVLFEKGADEPFEPASMAKIMTAEVLFHEIREGRLSLDKEFFVSEYAWRTGGAPSRSTAMFAAVNSNIPVRDLLRGLAIPSGNDAAIIIAEGISGTETAFTRAMNRRAAEIGLTRSSFVNASGLPAEGQVTTSRDLARLAAHVIATYPELYRVFSEPDFTWSKIQQRNRNPLLALNIGADGFLTGFTEQAGYGIVGSAVLDGQRLIVVVSGAKTARERDTEARKLLDWGLRSFEVRELFAASDVIGEASVFGGEKGGVALVSPTPVRVLVQRGSDERISARIVYRGPVIAPVDKGVPVGHLQVERGRLKALDVPLVTGEAVARGTLSQRALDAALEWGTGVVRRAFERLM</sequence>
<protein>
    <recommendedName>
        <fullName evidence="4">serine-type D-Ala-D-Ala carboxypeptidase</fullName>
        <ecNumber evidence="4">3.4.16.4</ecNumber>
    </recommendedName>
</protein>
<evidence type="ECO:0000256" key="12">
    <source>
        <dbReference type="ARBA" id="ARBA00034000"/>
    </source>
</evidence>
<dbReference type="SMART" id="SM00936">
    <property type="entry name" value="PBP5_C"/>
    <property type="match status" value="1"/>
</dbReference>
<dbReference type="InterPro" id="IPR012338">
    <property type="entry name" value="Beta-lactam/transpept-like"/>
</dbReference>
<dbReference type="EC" id="3.4.16.4" evidence="4"/>
<dbReference type="RefSeq" id="WP_377700227.1">
    <property type="nucleotide sequence ID" value="NZ_JBHUIE010000017.1"/>
</dbReference>
<evidence type="ECO:0000256" key="3">
    <source>
        <dbReference type="ARBA" id="ARBA00007164"/>
    </source>
</evidence>
<dbReference type="Proteomes" id="UP001429580">
    <property type="component" value="Unassembled WGS sequence"/>
</dbReference>
<dbReference type="InterPro" id="IPR015956">
    <property type="entry name" value="Peniciliin-bd_prot_C_sf"/>
</dbReference>
<dbReference type="InterPro" id="IPR037167">
    <property type="entry name" value="Peptidase_S11_C_sf"/>
</dbReference>
<dbReference type="GO" id="GO:0009002">
    <property type="term" value="F:serine-type D-Ala-D-Ala carboxypeptidase activity"/>
    <property type="evidence" value="ECO:0007669"/>
    <property type="project" value="UniProtKB-EC"/>
</dbReference>
<gene>
    <name evidence="15" type="ORF">FHS82_000163</name>
</gene>
<organism evidence="15 16">
    <name type="scientific">Pseudochelatococcus lubricantis</name>
    <dbReference type="NCBI Taxonomy" id="1538102"/>
    <lineage>
        <taxon>Bacteria</taxon>
        <taxon>Pseudomonadati</taxon>
        <taxon>Pseudomonadota</taxon>
        <taxon>Alphaproteobacteria</taxon>
        <taxon>Hyphomicrobiales</taxon>
        <taxon>Chelatococcaceae</taxon>
        <taxon>Pseudochelatococcus</taxon>
    </lineage>
</organism>
<comment type="pathway">
    <text evidence="2">Cell wall biogenesis; peptidoglycan biosynthesis.</text>
</comment>
<evidence type="ECO:0000256" key="10">
    <source>
        <dbReference type="ARBA" id="ARBA00022984"/>
    </source>
</evidence>
<evidence type="ECO:0000313" key="15">
    <source>
        <dbReference type="EMBL" id="NIJ56350.1"/>
    </source>
</evidence>
<name>A0ABX0UXM4_9HYPH</name>
<evidence type="ECO:0000256" key="1">
    <source>
        <dbReference type="ARBA" id="ARBA00003217"/>
    </source>
</evidence>
<keyword evidence="10" id="KW-0573">Peptidoglycan synthesis</keyword>
<evidence type="ECO:0000256" key="5">
    <source>
        <dbReference type="ARBA" id="ARBA00022645"/>
    </source>
</evidence>
<dbReference type="SUPFAM" id="SSF69189">
    <property type="entry name" value="Penicillin-binding protein associated domain"/>
    <property type="match status" value="1"/>
</dbReference>
<dbReference type="EMBL" id="JAASQI010000001">
    <property type="protein sequence ID" value="NIJ56350.1"/>
    <property type="molecule type" value="Genomic_DNA"/>
</dbReference>
<dbReference type="SUPFAM" id="SSF56601">
    <property type="entry name" value="beta-lactamase/transpeptidase-like"/>
    <property type="match status" value="1"/>
</dbReference>
<evidence type="ECO:0000256" key="9">
    <source>
        <dbReference type="ARBA" id="ARBA00022960"/>
    </source>
</evidence>
<comment type="catalytic activity">
    <reaction evidence="12">
        <text>Preferential cleavage: (Ac)2-L-Lys-D-Ala-|-D-Ala. Also transpeptidation of peptidyl-alanyl moieties that are N-acyl substituents of D-alanine.</text>
        <dbReference type="EC" id="3.4.16.4"/>
    </reaction>
</comment>
<evidence type="ECO:0000256" key="8">
    <source>
        <dbReference type="ARBA" id="ARBA00022801"/>
    </source>
</evidence>
<proteinExistence type="inferred from homology"/>
<dbReference type="PANTHER" id="PTHR21581:SF6">
    <property type="entry name" value="TRAFFICKING PROTEIN PARTICLE COMPLEX SUBUNIT 12"/>
    <property type="match status" value="1"/>
</dbReference>
<evidence type="ECO:0000256" key="2">
    <source>
        <dbReference type="ARBA" id="ARBA00004752"/>
    </source>
</evidence>
<keyword evidence="6" id="KW-0645">Protease</keyword>
<comment type="function">
    <text evidence="1">Removes C-terminal D-alanyl residues from sugar-peptide cell wall precursors.</text>
</comment>
<evidence type="ECO:0000256" key="7">
    <source>
        <dbReference type="ARBA" id="ARBA00022729"/>
    </source>
</evidence>
<keyword evidence="9" id="KW-0133">Cell shape</keyword>
<evidence type="ECO:0000256" key="11">
    <source>
        <dbReference type="ARBA" id="ARBA00023316"/>
    </source>
</evidence>
<evidence type="ECO:0000256" key="4">
    <source>
        <dbReference type="ARBA" id="ARBA00012448"/>
    </source>
</evidence>
<keyword evidence="7" id="KW-0732">Signal</keyword>
<dbReference type="PRINTS" id="PR00725">
    <property type="entry name" value="DADACBPTASE1"/>
</dbReference>
<dbReference type="Pfam" id="PF00768">
    <property type="entry name" value="Peptidase_S11"/>
    <property type="match status" value="1"/>
</dbReference>
<keyword evidence="11" id="KW-0961">Cell wall biogenesis/degradation</keyword>
<evidence type="ECO:0000313" key="16">
    <source>
        <dbReference type="Proteomes" id="UP001429580"/>
    </source>
</evidence>
<dbReference type="Pfam" id="PF07943">
    <property type="entry name" value="PBP5_C"/>
    <property type="match status" value="1"/>
</dbReference>
<feature type="domain" description="Peptidase S11 D-Ala-D-Ala carboxypeptidase A C-terminal" evidence="14">
    <location>
        <begin position="288"/>
        <end position="378"/>
    </location>
</feature>
<dbReference type="PANTHER" id="PTHR21581">
    <property type="entry name" value="D-ALANYL-D-ALANINE CARBOXYPEPTIDASE"/>
    <property type="match status" value="1"/>
</dbReference>
<comment type="caution">
    <text evidence="15">The sequence shown here is derived from an EMBL/GenBank/DDBJ whole genome shotgun (WGS) entry which is preliminary data.</text>
</comment>
<dbReference type="Gene3D" id="3.40.710.10">
    <property type="entry name" value="DD-peptidase/beta-lactamase superfamily"/>
    <property type="match status" value="1"/>
</dbReference>
<keyword evidence="16" id="KW-1185">Reference proteome</keyword>
<keyword evidence="8 15" id="KW-0378">Hydrolase</keyword>
<dbReference type="Gene3D" id="2.60.410.10">
    <property type="entry name" value="D-Ala-D-Ala carboxypeptidase, C-terminal domain"/>
    <property type="match status" value="1"/>
</dbReference>
<evidence type="ECO:0000259" key="14">
    <source>
        <dbReference type="SMART" id="SM00936"/>
    </source>
</evidence>
<evidence type="ECO:0000256" key="6">
    <source>
        <dbReference type="ARBA" id="ARBA00022670"/>
    </source>
</evidence>
<reference evidence="15 16" key="1">
    <citation type="submission" date="2020-03" db="EMBL/GenBank/DDBJ databases">
        <title>Genomic Encyclopedia of Type Strains, Phase IV (KMG-IV): sequencing the most valuable type-strain genomes for metagenomic binning, comparative biology and taxonomic classification.</title>
        <authorList>
            <person name="Goeker M."/>
        </authorList>
    </citation>
    <scope>NUCLEOTIDE SEQUENCE [LARGE SCALE GENOMIC DNA]</scope>
    <source>
        <strain evidence="15 16">DSM 103870</strain>
    </source>
</reference>
<accession>A0ABX0UXM4</accession>